<feature type="transmembrane region" description="Helical" evidence="2">
    <location>
        <begin position="719"/>
        <end position="738"/>
    </location>
</feature>
<feature type="domain" description="DUF7928" evidence="4">
    <location>
        <begin position="69"/>
        <end position="237"/>
    </location>
</feature>
<feature type="transmembrane region" description="Helical" evidence="2">
    <location>
        <begin position="845"/>
        <end position="866"/>
    </location>
</feature>
<evidence type="ECO:0000313" key="5">
    <source>
        <dbReference type="EMBL" id="SMR41768.1"/>
    </source>
</evidence>
<evidence type="ECO:0000313" key="6">
    <source>
        <dbReference type="Proteomes" id="UP000245764"/>
    </source>
</evidence>
<feature type="compositionally biased region" description="Low complexity" evidence="1">
    <location>
        <begin position="29"/>
        <end position="52"/>
    </location>
</feature>
<proteinExistence type="predicted"/>
<feature type="transmembrane region" description="Helical" evidence="2">
    <location>
        <begin position="872"/>
        <end position="891"/>
    </location>
</feature>
<evidence type="ECO:0000256" key="2">
    <source>
        <dbReference type="SAM" id="Phobius"/>
    </source>
</evidence>
<dbReference type="InterPro" id="IPR057688">
    <property type="entry name" value="DUF7928"/>
</dbReference>
<evidence type="ECO:0000259" key="3">
    <source>
        <dbReference type="Pfam" id="PF13632"/>
    </source>
</evidence>
<feature type="domain" description="Glycosyltransferase 2-like" evidence="3">
    <location>
        <begin position="518"/>
        <end position="731"/>
    </location>
</feature>
<dbReference type="PANTHER" id="PTHR35408:SF3">
    <property type="entry name" value="GLYCOSYLTRANSFERASE 2-LIKE DOMAIN-CONTAINING PROTEIN"/>
    <property type="match status" value="1"/>
</dbReference>
<dbReference type="SUPFAM" id="SSF53448">
    <property type="entry name" value="Nucleotide-diphospho-sugar transferases"/>
    <property type="match status" value="1"/>
</dbReference>
<evidence type="ECO:0000256" key="1">
    <source>
        <dbReference type="SAM" id="MobiDB-lite"/>
    </source>
</evidence>
<dbReference type="InterPro" id="IPR001173">
    <property type="entry name" value="Glyco_trans_2-like"/>
</dbReference>
<feature type="compositionally biased region" description="Basic and acidic residues" evidence="1">
    <location>
        <begin position="12"/>
        <end position="25"/>
    </location>
</feature>
<evidence type="ECO:0000259" key="4">
    <source>
        <dbReference type="Pfam" id="PF25550"/>
    </source>
</evidence>
<accession>A0A2H1FKB8</accession>
<feature type="transmembrane region" description="Helical" evidence="2">
    <location>
        <begin position="301"/>
        <end position="322"/>
    </location>
</feature>
<name>A0A2H1FKB8_ZYMTR</name>
<protein>
    <submittedName>
        <fullName evidence="5">Uncharacterized protein</fullName>
    </submittedName>
</protein>
<dbReference type="InterPro" id="IPR029044">
    <property type="entry name" value="Nucleotide-diphossugar_trans"/>
</dbReference>
<reference evidence="6" key="1">
    <citation type="submission" date="2017-05" db="EMBL/GenBank/DDBJ databases">
        <authorList>
            <person name="Song R."/>
            <person name="Chenine A.L."/>
            <person name="Ruprecht R.M."/>
        </authorList>
    </citation>
    <scope>NUCLEOTIDE SEQUENCE [LARGE SCALE GENOMIC DNA]</scope>
</reference>
<dbReference type="AlphaFoldDB" id="A0A2H1FKB8"/>
<feature type="region of interest" description="Disordered" evidence="1">
    <location>
        <begin position="1"/>
        <end position="60"/>
    </location>
</feature>
<keyword evidence="2" id="KW-1133">Transmembrane helix</keyword>
<feature type="transmembrane region" description="Helical" evidence="2">
    <location>
        <begin position="789"/>
        <end position="808"/>
    </location>
</feature>
<feature type="transmembrane region" description="Helical" evidence="2">
    <location>
        <begin position="266"/>
        <end position="289"/>
    </location>
</feature>
<keyword evidence="2" id="KW-0472">Membrane</keyword>
<dbReference type="Pfam" id="PF13632">
    <property type="entry name" value="Glyco_trans_2_3"/>
    <property type="match status" value="1"/>
</dbReference>
<gene>
    <name evidence="5" type="ORF">ZT1E4_G546</name>
</gene>
<organism evidence="5 6">
    <name type="scientific">Zymoseptoria tritici ST99CH_1E4</name>
    <dbReference type="NCBI Taxonomy" id="1276532"/>
    <lineage>
        <taxon>Eukaryota</taxon>
        <taxon>Fungi</taxon>
        <taxon>Dikarya</taxon>
        <taxon>Ascomycota</taxon>
        <taxon>Pezizomycotina</taxon>
        <taxon>Dothideomycetes</taxon>
        <taxon>Dothideomycetidae</taxon>
        <taxon>Mycosphaerellales</taxon>
        <taxon>Mycosphaerellaceae</taxon>
        <taxon>Zymoseptoria</taxon>
    </lineage>
</organism>
<dbReference type="PANTHER" id="PTHR35408">
    <property type="entry name" value="CHROMOSOME 15, WHOLE GENOME SHOTGUN SEQUENCE"/>
    <property type="match status" value="1"/>
</dbReference>
<dbReference type="Proteomes" id="UP000245764">
    <property type="component" value="Chromosome 1"/>
</dbReference>
<feature type="transmembrane region" description="Helical" evidence="2">
    <location>
        <begin position="750"/>
        <end position="769"/>
    </location>
</feature>
<dbReference type="Gene3D" id="3.90.550.10">
    <property type="entry name" value="Spore Coat Polysaccharide Biosynthesis Protein SpsA, Chain A"/>
    <property type="match status" value="1"/>
</dbReference>
<sequence length="900" mass="100921">MGLLSYIRPNKATKEEPAPVVDEKPQAVTPASHSASPSTSGHSSGSWSRPSSIAPGDGFRGSQDMNDLKCDVMVNWLYQQQMERLWTSGGIDEGVVLKKSKAAYTCCPADITEESNGFFKAVETLNVRVSFLPVHNIVDRTDSDQVAMTVNTRVIKLFLHNNQRPYVPLKNGLRLQVLPNVSYLPRCQKHQFAAFIADRGLLVVWDDEPRHLLDRAHKIEKALMEMIWDDDMGADEKKGAGVDVNELGSEDGDVAEFGDVEKPRPIMLWQSILCAATLLLSVFCVGLGYRKLAIEVFVDGSYTRLALVAVSPLQFWLGLFFFQSIISNAAQIFGPISQITANTKFYSGKRSKRLRRDAGPLPHVTIQMPVYKEGLTSVIEPTVRSLKAAISTYEMQGGTASIFVNDDGMQVISEEDARARQDYYDEHNIGWVARPKHQPKPEEGVAPFIRPGKFKKASNMNYALWVSNRVEEKLATVQRLEGWTQEDEAEAYRDAITEVVDEDEGRTWADGNIRMGDYILLIDSDTRVPADCFLDAVSEMEQSPQVAIVQFSSGVMNVTDSYFERGITFFTYLIYTAITFAVANGDVAPFVGHNAILRWSALQAIGYDCKIDGYEKFWSEETVSEDFDMALRLQTAGYICRLASYTGDGFQEGVSLTVYDELARWEKYAYGCSELIFNPFRYWLFRGPFTKLFLRFLVSCIPLASKFTIMAYIGTYFALGSAWVLTLANYFLAGWFTGALDHYYIDSFEIYFGIIIIFSGVGNLALAIYRYRTGEKPLIRGIIENFSWVPLLCIFLGGVSLHVSQALLSHLFSINMTWGATSKEAENTTFFTELPKVFRRFKGTLAFVIVCATMMGVMATIAPPFWQIREFIAIFPLSTVCAGHLLLPVLLNPGLMKFTF</sequence>
<dbReference type="Pfam" id="PF25550">
    <property type="entry name" value="DUF7928"/>
    <property type="match status" value="1"/>
</dbReference>
<dbReference type="EMBL" id="LT854253">
    <property type="protein sequence ID" value="SMR41768.1"/>
    <property type="molecule type" value="Genomic_DNA"/>
</dbReference>
<keyword evidence="2" id="KW-0812">Transmembrane</keyword>